<reference evidence="2" key="2">
    <citation type="submission" date="2015-01" db="EMBL/GenBank/DDBJ databases">
        <title>Evolutionary Origins and Diversification of the Mycorrhizal Mutualists.</title>
        <authorList>
            <consortium name="DOE Joint Genome Institute"/>
            <consortium name="Mycorrhizal Genomics Consortium"/>
            <person name="Kohler A."/>
            <person name="Kuo A."/>
            <person name="Nagy L.G."/>
            <person name="Floudas D."/>
            <person name="Copeland A."/>
            <person name="Barry K.W."/>
            <person name="Cichocki N."/>
            <person name="Veneault-Fourrey C."/>
            <person name="LaButti K."/>
            <person name="Lindquist E.A."/>
            <person name="Lipzen A."/>
            <person name="Lundell T."/>
            <person name="Morin E."/>
            <person name="Murat C."/>
            <person name="Riley R."/>
            <person name="Ohm R."/>
            <person name="Sun H."/>
            <person name="Tunlid A."/>
            <person name="Henrissat B."/>
            <person name="Grigoriev I.V."/>
            <person name="Hibbett D.S."/>
            <person name="Martin F."/>
        </authorList>
    </citation>
    <scope>NUCLEOTIDE SEQUENCE [LARGE SCALE GENOMIC DNA]</scope>
    <source>
        <strain evidence="2">Ve08.2h10</strain>
    </source>
</reference>
<gene>
    <name evidence="1" type="ORF">PAXRUDRAFT_380632</name>
</gene>
<organism evidence="1 2">
    <name type="scientific">Paxillus rubicundulus Ve08.2h10</name>
    <dbReference type="NCBI Taxonomy" id="930991"/>
    <lineage>
        <taxon>Eukaryota</taxon>
        <taxon>Fungi</taxon>
        <taxon>Dikarya</taxon>
        <taxon>Basidiomycota</taxon>
        <taxon>Agaricomycotina</taxon>
        <taxon>Agaricomycetes</taxon>
        <taxon>Agaricomycetidae</taxon>
        <taxon>Boletales</taxon>
        <taxon>Paxilineae</taxon>
        <taxon>Paxillaceae</taxon>
        <taxon>Paxillus</taxon>
    </lineage>
</organism>
<protein>
    <submittedName>
        <fullName evidence="1">Uncharacterized protein</fullName>
    </submittedName>
</protein>
<dbReference type="InParanoid" id="A0A0D0DA78"/>
<keyword evidence="2" id="KW-1185">Reference proteome</keyword>
<dbReference type="EMBL" id="KN827009">
    <property type="protein sequence ID" value="KIK77389.1"/>
    <property type="molecule type" value="Genomic_DNA"/>
</dbReference>
<proteinExistence type="predicted"/>
<dbReference type="HOGENOM" id="CLU_158817_0_0_1"/>
<accession>A0A0D0DA78</accession>
<dbReference type="AlphaFoldDB" id="A0A0D0DA78"/>
<dbReference type="OrthoDB" id="2659971at2759"/>
<dbReference type="Proteomes" id="UP000054538">
    <property type="component" value="Unassembled WGS sequence"/>
</dbReference>
<evidence type="ECO:0000313" key="1">
    <source>
        <dbReference type="EMBL" id="KIK77389.1"/>
    </source>
</evidence>
<reference evidence="1 2" key="1">
    <citation type="submission" date="2014-04" db="EMBL/GenBank/DDBJ databases">
        <authorList>
            <consortium name="DOE Joint Genome Institute"/>
            <person name="Kuo A."/>
            <person name="Kohler A."/>
            <person name="Jargeat P."/>
            <person name="Nagy L.G."/>
            <person name="Floudas D."/>
            <person name="Copeland A."/>
            <person name="Barry K.W."/>
            <person name="Cichocki N."/>
            <person name="Veneault-Fourrey C."/>
            <person name="LaButti K."/>
            <person name="Lindquist E.A."/>
            <person name="Lipzen A."/>
            <person name="Lundell T."/>
            <person name="Morin E."/>
            <person name="Murat C."/>
            <person name="Sun H."/>
            <person name="Tunlid A."/>
            <person name="Henrissat B."/>
            <person name="Grigoriev I.V."/>
            <person name="Hibbett D.S."/>
            <person name="Martin F."/>
            <person name="Nordberg H.P."/>
            <person name="Cantor M.N."/>
            <person name="Hua S.X."/>
        </authorList>
    </citation>
    <scope>NUCLEOTIDE SEQUENCE [LARGE SCALE GENOMIC DNA]</scope>
    <source>
        <strain evidence="1 2">Ve08.2h10</strain>
    </source>
</reference>
<evidence type="ECO:0000313" key="2">
    <source>
        <dbReference type="Proteomes" id="UP000054538"/>
    </source>
</evidence>
<sequence length="134" mass="15227">MCNFVVPIRTCSKCQQREPLFQDGIAHDNEKARSDGSLVYMDPAQDCYSRWCAFSSEHPKTCSHCWLTCKHWHGKTREIQGGSPSYVCHSCAPRARRQQTWKPPRPAHHPNVPSRHVGAHGFLSIAKSIPTFAR</sequence>
<name>A0A0D0DA78_9AGAM</name>